<dbReference type="OrthoDB" id="6624834at2"/>
<evidence type="ECO:0000256" key="1">
    <source>
        <dbReference type="ARBA" id="ARBA00004377"/>
    </source>
</evidence>
<evidence type="ECO:0000256" key="11">
    <source>
        <dbReference type="SAM" id="Phobius"/>
    </source>
</evidence>
<reference evidence="12 13" key="1">
    <citation type="submission" date="2016-10" db="EMBL/GenBank/DDBJ databases">
        <authorList>
            <person name="de Groot N.N."/>
        </authorList>
    </citation>
    <scope>NUCLEOTIDE SEQUENCE [LARGE SCALE GENOMIC DNA]</scope>
    <source>
        <strain evidence="12 13">CGMCC 1.7059</strain>
    </source>
</reference>
<evidence type="ECO:0000313" key="13">
    <source>
        <dbReference type="Proteomes" id="UP000199675"/>
    </source>
</evidence>
<accession>A0A1H3BHR8</accession>
<evidence type="ECO:0000256" key="4">
    <source>
        <dbReference type="ARBA" id="ARBA00022475"/>
    </source>
</evidence>
<evidence type="ECO:0000256" key="5">
    <source>
        <dbReference type="ARBA" id="ARBA00022519"/>
    </source>
</evidence>
<dbReference type="Pfam" id="PF04612">
    <property type="entry name" value="T2SSM"/>
    <property type="match status" value="1"/>
</dbReference>
<dbReference type="EMBL" id="FNNE01000009">
    <property type="protein sequence ID" value="SDX41522.1"/>
    <property type="molecule type" value="Genomic_DNA"/>
</dbReference>
<keyword evidence="9 10" id="KW-0472">Membrane</keyword>
<dbReference type="GO" id="GO:0005886">
    <property type="term" value="C:plasma membrane"/>
    <property type="evidence" value="ECO:0007669"/>
    <property type="project" value="UniProtKB-SubCell"/>
</dbReference>
<comment type="similarity">
    <text evidence="2 10">Belongs to the GSP M family.</text>
</comment>
<dbReference type="RefSeq" id="WP_091815855.1">
    <property type="nucleotide sequence ID" value="NZ_FNNE01000009.1"/>
</dbReference>
<dbReference type="InterPro" id="IPR007690">
    <property type="entry name" value="T2SS_GspM"/>
</dbReference>
<evidence type="ECO:0000313" key="12">
    <source>
        <dbReference type="EMBL" id="SDX41522.1"/>
    </source>
</evidence>
<gene>
    <name evidence="12" type="ORF">SAMN04487960_10936</name>
</gene>
<keyword evidence="7 10" id="KW-0653">Protein transport</keyword>
<protein>
    <recommendedName>
        <fullName evidence="10">Type II secretion system protein M</fullName>
        <shortName evidence="10">T2SS protein M</shortName>
    </recommendedName>
    <alternativeName>
        <fullName evidence="10">General secretion pathway protein M</fullName>
    </alternativeName>
</protein>
<evidence type="ECO:0000256" key="2">
    <source>
        <dbReference type="ARBA" id="ARBA00010637"/>
    </source>
</evidence>
<dbReference type="SUPFAM" id="SSF103054">
    <property type="entry name" value="General secretion pathway protein M, EpsM"/>
    <property type="match status" value="1"/>
</dbReference>
<dbReference type="Proteomes" id="UP000199675">
    <property type="component" value="Unassembled WGS sequence"/>
</dbReference>
<dbReference type="PIRSF" id="PIRSF006291">
    <property type="entry name" value="GspM"/>
    <property type="match status" value="1"/>
</dbReference>
<keyword evidence="4 10" id="KW-1003">Cell membrane</keyword>
<evidence type="ECO:0000256" key="9">
    <source>
        <dbReference type="ARBA" id="ARBA00023136"/>
    </source>
</evidence>
<keyword evidence="3 10" id="KW-0813">Transport</keyword>
<keyword evidence="13" id="KW-1185">Reference proteome</keyword>
<keyword evidence="6 11" id="KW-0812">Transmembrane</keyword>
<feature type="transmembrane region" description="Helical" evidence="11">
    <location>
        <begin position="28"/>
        <end position="46"/>
    </location>
</feature>
<evidence type="ECO:0000256" key="10">
    <source>
        <dbReference type="PIRNR" id="PIRNR006291"/>
    </source>
</evidence>
<evidence type="ECO:0000256" key="7">
    <source>
        <dbReference type="ARBA" id="ARBA00022927"/>
    </source>
</evidence>
<proteinExistence type="inferred from homology"/>
<keyword evidence="8 11" id="KW-1133">Transmembrane helix</keyword>
<sequence length="174" mass="19218">MFAKLKEHPAVGKLIAQYDHLPKRDQQALAVLVVAIVLAVLYFGIWRPAAGFHERAESSRENAEALLDWMSANRPAIQSLAQSGNQRTTSSQISDGRALMSTVTRSAGESGLSLNRFEPSGEKAIRVWLENVPFQSIAAWIERLDEEFGIVVDQASFDRQDNPGIVSVRLTLSI</sequence>
<organism evidence="12 13">
    <name type="scientific">Marinobacter mobilis</name>
    <dbReference type="NCBI Taxonomy" id="488533"/>
    <lineage>
        <taxon>Bacteria</taxon>
        <taxon>Pseudomonadati</taxon>
        <taxon>Pseudomonadota</taxon>
        <taxon>Gammaproteobacteria</taxon>
        <taxon>Pseudomonadales</taxon>
        <taxon>Marinobacteraceae</taxon>
        <taxon>Marinobacter</taxon>
    </lineage>
</organism>
<evidence type="ECO:0000256" key="3">
    <source>
        <dbReference type="ARBA" id="ARBA00022448"/>
    </source>
</evidence>
<keyword evidence="5 10" id="KW-0997">Cell inner membrane</keyword>
<evidence type="ECO:0000256" key="8">
    <source>
        <dbReference type="ARBA" id="ARBA00022989"/>
    </source>
</evidence>
<comment type="function">
    <text evidence="10">Inner membrane component of the type II secretion system required for the energy-dependent secretion of extracellular factors such as proteases and toxins from the periplasm.</text>
</comment>
<dbReference type="InterPro" id="IPR023229">
    <property type="entry name" value="T2SS_M_periplasmic_sf"/>
</dbReference>
<evidence type="ECO:0000256" key="6">
    <source>
        <dbReference type="ARBA" id="ARBA00022692"/>
    </source>
</evidence>
<name>A0A1H3BHR8_9GAMM</name>
<dbReference type="STRING" id="488533.SAMN04487960_10936"/>
<dbReference type="AlphaFoldDB" id="A0A1H3BHR8"/>
<comment type="subcellular location">
    <subcellularLocation>
        <location evidence="1">Cell inner membrane</location>
        <topology evidence="1">Single-pass membrane protein</topology>
    </subcellularLocation>
</comment>
<dbReference type="GO" id="GO:0015627">
    <property type="term" value="C:type II protein secretion system complex"/>
    <property type="evidence" value="ECO:0007669"/>
    <property type="project" value="InterPro"/>
</dbReference>
<dbReference type="GO" id="GO:0015628">
    <property type="term" value="P:protein secretion by the type II secretion system"/>
    <property type="evidence" value="ECO:0007669"/>
    <property type="project" value="InterPro"/>
</dbReference>
<dbReference type="Gene3D" id="3.30.1360.100">
    <property type="entry name" value="General secretion pathway protein M, EpsM"/>
    <property type="match status" value="1"/>
</dbReference>